<sequence>MITTLISILTVSAIALVLKIQRLVHNNKLYRRNYSDGGSEGDCCSVCLCQISDGGKIRTLPGCHHSFHLHCIALWFNNHSTCPLCRNNITLPDHNHTPPQLFRDSLLHFFHTFSDIFIALHYLLFPTPTNRESLPLFH</sequence>
<comment type="pathway">
    <text evidence="3">Protein modification; protein ubiquitination.</text>
</comment>
<evidence type="ECO:0000256" key="1">
    <source>
        <dbReference type="ARBA" id="ARBA00000900"/>
    </source>
</evidence>
<keyword evidence="7" id="KW-0479">Metal-binding</keyword>
<dbReference type="PANTHER" id="PTHR46913">
    <property type="entry name" value="RING-H2 FINGER PROTEIN ATL16"/>
    <property type="match status" value="1"/>
</dbReference>
<evidence type="ECO:0000256" key="7">
    <source>
        <dbReference type="ARBA" id="ARBA00022723"/>
    </source>
</evidence>
<evidence type="ECO:0000256" key="11">
    <source>
        <dbReference type="ARBA" id="ARBA00022989"/>
    </source>
</evidence>
<feature type="chain" id="PRO_5042860930" description="RING-type E3 ubiquitin transferase" evidence="15">
    <location>
        <begin position="16"/>
        <end position="138"/>
    </location>
</feature>
<keyword evidence="9" id="KW-0833">Ubl conjugation pathway</keyword>
<dbReference type="EC" id="2.3.2.27" evidence="4"/>
<dbReference type="SMART" id="SM00184">
    <property type="entry name" value="RING"/>
    <property type="match status" value="1"/>
</dbReference>
<comment type="catalytic activity">
    <reaction evidence="1">
        <text>S-ubiquitinyl-[E2 ubiquitin-conjugating enzyme]-L-cysteine + [acceptor protein]-L-lysine = [E2 ubiquitin-conjugating enzyme]-L-cysteine + N(6)-ubiquitinyl-[acceptor protein]-L-lysine.</text>
        <dbReference type="EC" id="2.3.2.27"/>
    </reaction>
</comment>
<dbReference type="PROSITE" id="PS50089">
    <property type="entry name" value="ZF_RING_2"/>
    <property type="match status" value="1"/>
</dbReference>
<keyword evidence="6" id="KW-0812">Transmembrane</keyword>
<accession>A0AAN9MHN5</accession>
<dbReference type="Gene3D" id="3.30.40.10">
    <property type="entry name" value="Zinc/RING finger domain, C3HC4 (zinc finger)"/>
    <property type="match status" value="1"/>
</dbReference>
<feature type="domain" description="RING-type" evidence="16">
    <location>
        <begin position="44"/>
        <end position="86"/>
    </location>
</feature>
<dbReference type="InterPro" id="IPR013083">
    <property type="entry name" value="Znf_RING/FYVE/PHD"/>
</dbReference>
<dbReference type="AlphaFoldDB" id="A0AAN9MHN5"/>
<organism evidence="17 18">
    <name type="scientific">Phaseolus coccineus</name>
    <name type="common">Scarlet runner bean</name>
    <name type="synonym">Phaseolus multiflorus</name>
    <dbReference type="NCBI Taxonomy" id="3886"/>
    <lineage>
        <taxon>Eukaryota</taxon>
        <taxon>Viridiplantae</taxon>
        <taxon>Streptophyta</taxon>
        <taxon>Embryophyta</taxon>
        <taxon>Tracheophyta</taxon>
        <taxon>Spermatophyta</taxon>
        <taxon>Magnoliopsida</taxon>
        <taxon>eudicotyledons</taxon>
        <taxon>Gunneridae</taxon>
        <taxon>Pentapetalae</taxon>
        <taxon>rosids</taxon>
        <taxon>fabids</taxon>
        <taxon>Fabales</taxon>
        <taxon>Fabaceae</taxon>
        <taxon>Papilionoideae</taxon>
        <taxon>50 kb inversion clade</taxon>
        <taxon>NPAAA clade</taxon>
        <taxon>indigoferoid/millettioid clade</taxon>
        <taxon>Phaseoleae</taxon>
        <taxon>Phaseolus</taxon>
    </lineage>
</organism>
<dbReference type="GO" id="GO:0016020">
    <property type="term" value="C:membrane"/>
    <property type="evidence" value="ECO:0007669"/>
    <property type="project" value="UniProtKB-SubCell"/>
</dbReference>
<keyword evidence="12" id="KW-0472">Membrane</keyword>
<comment type="subcellular location">
    <subcellularLocation>
        <location evidence="2">Membrane</location>
        <topology evidence="2">Single-pass membrane protein</topology>
    </subcellularLocation>
</comment>
<comment type="caution">
    <text evidence="17">The sequence shown here is derived from an EMBL/GenBank/DDBJ whole genome shotgun (WGS) entry which is preliminary data.</text>
</comment>
<evidence type="ECO:0000256" key="12">
    <source>
        <dbReference type="ARBA" id="ARBA00023136"/>
    </source>
</evidence>
<comment type="similarity">
    <text evidence="13">Belongs to the RING-type zinc finger family. ATL subfamily.</text>
</comment>
<keyword evidence="11" id="KW-1133">Transmembrane helix</keyword>
<keyword evidence="15" id="KW-0732">Signal</keyword>
<dbReference type="GO" id="GO:0061630">
    <property type="term" value="F:ubiquitin protein ligase activity"/>
    <property type="evidence" value="ECO:0007669"/>
    <property type="project" value="UniProtKB-EC"/>
</dbReference>
<dbReference type="EMBL" id="JAYMYR010000007">
    <property type="protein sequence ID" value="KAK7354880.1"/>
    <property type="molecule type" value="Genomic_DNA"/>
</dbReference>
<evidence type="ECO:0000256" key="4">
    <source>
        <dbReference type="ARBA" id="ARBA00012483"/>
    </source>
</evidence>
<dbReference type="PANTHER" id="PTHR46913:SF1">
    <property type="entry name" value="RING-H2 FINGER PROTEIN ATL16"/>
    <property type="match status" value="1"/>
</dbReference>
<feature type="signal peptide" evidence="15">
    <location>
        <begin position="1"/>
        <end position="15"/>
    </location>
</feature>
<keyword evidence="8 14" id="KW-0863">Zinc-finger</keyword>
<keyword evidence="5" id="KW-0808">Transferase</keyword>
<evidence type="ECO:0000313" key="18">
    <source>
        <dbReference type="Proteomes" id="UP001374584"/>
    </source>
</evidence>
<evidence type="ECO:0000256" key="5">
    <source>
        <dbReference type="ARBA" id="ARBA00022679"/>
    </source>
</evidence>
<reference evidence="17 18" key="1">
    <citation type="submission" date="2024-01" db="EMBL/GenBank/DDBJ databases">
        <title>The genomes of 5 underutilized Papilionoideae crops provide insights into root nodulation and disease resistanc.</title>
        <authorList>
            <person name="Jiang F."/>
        </authorList>
    </citation>
    <scope>NUCLEOTIDE SEQUENCE [LARGE SCALE GENOMIC DNA]</scope>
    <source>
        <strain evidence="17">JINMINGXINNONG_FW02</strain>
        <tissue evidence="17">Leaves</tissue>
    </source>
</reference>
<dbReference type="Proteomes" id="UP001374584">
    <property type="component" value="Unassembled WGS sequence"/>
</dbReference>
<proteinExistence type="inferred from homology"/>
<dbReference type="SUPFAM" id="SSF57850">
    <property type="entry name" value="RING/U-box"/>
    <property type="match status" value="1"/>
</dbReference>
<protein>
    <recommendedName>
        <fullName evidence="4">RING-type E3 ubiquitin transferase</fullName>
        <ecNumber evidence="4">2.3.2.27</ecNumber>
    </recommendedName>
</protein>
<evidence type="ECO:0000259" key="16">
    <source>
        <dbReference type="PROSITE" id="PS50089"/>
    </source>
</evidence>
<evidence type="ECO:0000256" key="6">
    <source>
        <dbReference type="ARBA" id="ARBA00022692"/>
    </source>
</evidence>
<dbReference type="GO" id="GO:0016567">
    <property type="term" value="P:protein ubiquitination"/>
    <property type="evidence" value="ECO:0007669"/>
    <property type="project" value="InterPro"/>
</dbReference>
<evidence type="ECO:0000256" key="2">
    <source>
        <dbReference type="ARBA" id="ARBA00004167"/>
    </source>
</evidence>
<evidence type="ECO:0000256" key="15">
    <source>
        <dbReference type="SAM" id="SignalP"/>
    </source>
</evidence>
<evidence type="ECO:0000256" key="10">
    <source>
        <dbReference type="ARBA" id="ARBA00022833"/>
    </source>
</evidence>
<name>A0AAN9MHN5_PHACN</name>
<evidence type="ECO:0000256" key="9">
    <source>
        <dbReference type="ARBA" id="ARBA00022786"/>
    </source>
</evidence>
<dbReference type="InterPro" id="IPR044600">
    <property type="entry name" value="ATL1/ATL16-like"/>
</dbReference>
<evidence type="ECO:0000256" key="3">
    <source>
        <dbReference type="ARBA" id="ARBA00004906"/>
    </source>
</evidence>
<evidence type="ECO:0000256" key="14">
    <source>
        <dbReference type="PROSITE-ProRule" id="PRU00175"/>
    </source>
</evidence>
<gene>
    <name evidence="17" type="ORF">VNO80_20440</name>
</gene>
<evidence type="ECO:0000313" key="17">
    <source>
        <dbReference type="EMBL" id="KAK7354880.1"/>
    </source>
</evidence>
<keyword evidence="18" id="KW-1185">Reference proteome</keyword>
<dbReference type="Pfam" id="PF13639">
    <property type="entry name" value="zf-RING_2"/>
    <property type="match status" value="1"/>
</dbReference>
<dbReference type="InterPro" id="IPR001841">
    <property type="entry name" value="Znf_RING"/>
</dbReference>
<keyword evidence="10" id="KW-0862">Zinc</keyword>
<evidence type="ECO:0000256" key="13">
    <source>
        <dbReference type="ARBA" id="ARBA00024209"/>
    </source>
</evidence>
<evidence type="ECO:0000256" key="8">
    <source>
        <dbReference type="ARBA" id="ARBA00022771"/>
    </source>
</evidence>
<dbReference type="GO" id="GO:0008270">
    <property type="term" value="F:zinc ion binding"/>
    <property type="evidence" value="ECO:0007669"/>
    <property type="project" value="UniProtKB-KW"/>
</dbReference>